<feature type="region of interest" description="Disordered" evidence="1">
    <location>
        <begin position="44"/>
        <end position="118"/>
    </location>
</feature>
<feature type="signal peptide" evidence="2">
    <location>
        <begin position="1"/>
        <end position="16"/>
    </location>
</feature>
<protein>
    <submittedName>
        <fullName evidence="3">Uncharacterized protein</fullName>
    </submittedName>
</protein>
<evidence type="ECO:0000256" key="1">
    <source>
        <dbReference type="SAM" id="MobiDB-lite"/>
    </source>
</evidence>
<reference evidence="3 4" key="1">
    <citation type="submission" date="2015-09" db="EMBL/GenBank/DDBJ databases">
        <title>Draft genome of the scarab beetle Oryctes borbonicus.</title>
        <authorList>
            <person name="Meyer J.M."/>
            <person name="Markov G.V."/>
            <person name="Baskaran P."/>
            <person name="Herrmann M."/>
            <person name="Sommer R.J."/>
            <person name="Roedelsperger C."/>
        </authorList>
    </citation>
    <scope>NUCLEOTIDE SEQUENCE [LARGE SCALE GENOMIC DNA]</scope>
    <source>
        <strain evidence="3">OB123</strain>
        <tissue evidence="3">Whole animal</tissue>
    </source>
</reference>
<evidence type="ECO:0000313" key="4">
    <source>
        <dbReference type="Proteomes" id="UP000051574"/>
    </source>
</evidence>
<feature type="non-terminal residue" evidence="3">
    <location>
        <position position="1"/>
    </location>
</feature>
<dbReference type="EMBL" id="LJIG01022506">
    <property type="protein sequence ID" value="KRT80216.1"/>
    <property type="molecule type" value="Genomic_DNA"/>
</dbReference>
<gene>
    <name evidence="3" type="ORF">AMK59_7755</name>
</gene>
<evidence type="ECO:0000256" key="2">
    <source>
        <dbReference type="SAM" id="SignalP"/>
    </source>
</evidence>
<keyword evidence="2" id="KW-0732">Signal</keyword>
<sequence>VVIWWPFLCWISLVQVRCTFDSSKQKILAVCHKMSDNQYNGGYDGGGYSDYSQPPPSTAYPGTYGNNATGSNVSYGGQGGGLGSGGGSGGNPSWGQGRNSGSGGYGSGNGGGGGGYGS</sequence>
<proteinExistence type="predicted"/>
<comment type="caution">
    <text evidence="3">The sequence shown here is derived from an EMBL/GenBank/DDBJ whole genome shotgun (WGS) entry which is preliminary data.</text>
</comment>
<keyword evidence="4" id="KW-1185">Reference proteome</keyword>
<name>A0A0T6AYQ1_9SCAR</name>
<dbReference type="Proteomes" id="UP000051574">
    <property type="component" value="Unassembled WGS sequence"/>
</dbReference>
<feature type="compositionally biased region" description="Gly residues" evidence="1">
    <location>
        <begin position="76"/>
        <end position="118"/>
    </location>
</feature>
<organism evidence="3 4">
    <name type="scientific">Oryctes borbonicus</name>
    <dbReference type="NCBI Taxonomy" id="1629725"/>
    <lineage>
        <taxon>Eukaryota</taxon>
        <taxon>Metazoa</taxon>
        <taxon>Ecdysozoa</taxon>
        <taxon>Arthropoda</taxon>
        <taxon>Hexapoda</taxon>
        <taxon>Insecta</taxon>
        <taxon>Pterygota</taxon>
        <taxon>Neoptera</taxon>
        <taxon>Endopterygota</taxon>
        <taxon>Coleoptera</taxon>
        <taxon>Polyphaga</taxon>
        <taxon>Scarabaeiformia</taxon>
        <taxon>Scarabaeidae</taxon>
        <taxon>Dynastinae</taxon>
        <taxon>Oryctes</taxon>
    </lineage>
</organism>
<evidence type="ECO:0000313" key="3">
    <source>
        <dbReference type="EMBL" id="KRT80216.1"/>
    </source>
</evidence>
<accession>A0A0T6AYQ1</accession>
<feature type="chain" id="PRO_5006668224" evidence="2">
    <location>
        <begin position="17"/>
        <end position="118"/>
    </location>
</feature>
<feature type="non-terminal residue" evidence="3">
    <location>
        <position position="118"/>
    </location>
</feature>
<dbReference type="AlphaFoldDB" id="A0A0T6AYQ1"/>